<dbReference type="EMBL" id="BFEA01000047">
    <property type="protein sequence ID" value="GBG64163.1"/>
    <property type="molecule type" value="Genomic_DNA"/>
</dbReference>
<dbReference type="Gene3D" id="1.50.40.10">
    <property type="entry name" value="Mitochondrial carrier domain"/>
    <property type="match status" value="2"/>
</dbReference>
<organism evidence="11 12">
    <name type="scientific">Chara braunii</name>
    <name type="common">Braun's stonewort</name>
    <dbReference type="NCBI Taxonomy" id="69332"/>
    <lineage>
        <taxon>Eukaryota</taxon>
        <taxon>Viridiplantae</taxon>
        <taxon>Streptophyta</taxon>
        <taxon>Charophyceae</taxon>
        <taxon>Charales</taxon>
        <taxon>Characeae</taxon>
        <taxon>Chara</taxon>
    </lineage>
</organism>
<dbReference type="OrthoDB" id="276989at2759"/>
<evidence type="ECO:0000256" key="6">
    <source>
        <dbReference type="ARBA" id="ARBA00022989"/>
    </source>
</evidence>
<dbReference type="GO" id="GO:0055085">
    <property type="term" value="P:transmembrane transport"/>
    <property type="evidence" value="ECO:0007669"/>
    <property type="project" value="InterPro"/>
</dbReference>
<comment type="similarity">
    <text evidence="2 9">Belongs to the mitochondrial carrier (TC 2.A.29) family.</text>
</comment>
<sequence>MLGEFRGRPLRKGGGGGGGGEEKKNTKGGGGGEEEEEDEGKRWRRLHHGGQSSFTGNHDGEGFSTGQLDGDNDWQLDGEEQRRWAGFATAATTSEVRDGSDDKRGEELVEEPQRGKEIVCKHGVNMPAKFKFKLCLVAKGSKAGPKKMWKENFVCGALASLMSKVILQPFDMMKTILQGPAAVRGSYENIMDCMIGIARKQGPMGFYAGFVASVATSAPSSAVFFTTYEFVKQLLEDRTHSCEKRRGLVKCSSSSQWLPPMVGAVVGNMFASVVRVPPELVKQQVQAGIYSGLGEAVHHIWTTEGFRGFYRGYAVQVARDIPYAVVQFSIYEAFRRSFIAKQKAEKLHNSEIGLEQSNIIRTLWVGAIAGAAASILTTPIDVAKTRVMTQSISEPGPVRYVGARQAILQVWKEEGAVGLGRGMVPRVLYKVAASAVFLVAYETAKNIAHSLTNLASIIGNKEVEEAGQDCHSFWLHLSRN</sequence>
<evidence type="ECO:0000256" key="4">
    <source>
        <dbReference type="ARBA" id="ARBA00022692"/>
    </source>
</evidence>
<keyword evidence="12" id="KW-1185">Reference proteome</keyword>
<keyword evidence="3 9" id="KW-0813">Transport</keyword>
<feature type="repeat" description="Solcar" evidence="8">
    <location>
        <begin position="357"/>
        <end position="447"/>
    </location>
</feature>
<dbReference type="InterPro" id="IPR023395">
    <property type="entry name" value="MCP_dom_sf"/>
</dbReference>
<keyword evidence="5" id="KW-0677">Repeat</keyword>
<evidence type="ECO:0000256" key="3">
    <source>
        <dbReference type="ARBA" id="ARBA00022448"/>
    </source>
</evidence>
<evidence type="ECO:0000256" key="10">
    <source>
        <dbReference type="SAM" id="MobiDB-lite"/>
    </source>
</evidence>
<evidence type="ECO:0000256" key="5">
    <source>
        <dbReference type="ARBA" id="ARBA00022737"/>
    </source>
</evidence>
<comment type="subcellular location">
    <subcellularLocation>
        <location evidence="1">Membrane</location>
        <topology evidence="1">Multi-pass membrane protein</topology>
    </subcellularLocation>
</comment>
<evidence type="ECO:0000256" key="9">
    <source>
        <dbReference type="RuleBase" id="RU000488"/>
    </source>
</evidence>
<dbReference type="PRINTS" id="PR00926">
    <property type="entry name" value="MITOCARRIER"/>
</dbReference>
<proteinExistence type="inferred from homology"/>
<evidence type="ECO:0000256" key="2">
    <source>
        <dbReference type="ARBA" id="ARBA00006375"/>
    </source>
</evidence>
<gene>
    <name evidence="11" type="ORF">CBR_g40863</name>
</gene>
<accession>A0A388K2I0</accession>
<evidence type="ECO:0000256" key="8">
    <source>
        <dbReference type="PROSITE-ProRule" id="PRU00282"/>
    </source>
</evidence>
<keyword evidence="4 8" id="KW-0812">Transmembrane</keyword>
<dbReference type="Pfam" id="PF00153">
    <property type="entry name" value="Mito_carr"/>
    <property type="match status" value="3"/>
</dbReference>
<dbReference type="Proteomes" id="UP000265515">
    <property type="component" value="Unassembled WGS sequence"/>
</dbReference>
<dbReference type="Gramene" id="GBG64163">
    <property type="protein sequence ID" value="GBG64163"/>
    <property type="gene ID" value="CBR_g40863"/>
</dbReference>
<dbReference type="GO" id="GO:0016020">
    <property type="term" value="C:membrane"/>
    <property type="evidence" value="ECO:0007669"/>
    <property type="project" value="UniProtKB-SubCell"/>
</dbReference>
<reference evidence="11 12" key="1">
    <citation type="journal article" date="2018" name="Cell">
        <title>The Chara Genome: Secondary Complexity and Implications for Plant Terrestrialization.</title>
        <authorList>
            <person name="Nishiyama T."/>
            <person name="Sakayama H."/>
            <person name="Vries J.D."/>
            <person name="Buschmann H."/>
            <person name="Saint-Marcoux D."/>
            <person name="Ullrich K.K."/>
            <person name="Haas F.B."/>
            <person name="Vanderstraeten L."/>
            <person name="Becker D."/>
            <person name="Lang D."/>
            <person name="Vosolsobe S."/>
            <person name="Rombauts S."/>
            <person name="Wilhelmsson P.K.I."/>
            <person name="Janitza P."/>
            <person name="Kern R."/>
            <person name="Heyl A."/>
            <person name="Rumpler F."/>
            <person name="Villalobos L.I.A.C."/>
            <person name="Clay J.M."/>
            <person name="Skokan R."/>
            <person name="Toyoda A."/>
            <person name="Suzuki Y."/>
            <person name="Kagoshima H."/>
            <person name="Schijlen E."/>
            <person name="Tajeshwar N."/>
            <person name="Catarino B."/>
            <person name="Hetherington A.J."/>
            <person name="Saltykova A."/>
            <person name="Bonnot C."/>
            <person name="Breuninger H."/>
            <person name="Symeonidi A."/>
            <person name="Radhakrishnan G.V."/>
            <person name="Van Nieuwerburgh F."/>
            <person name="Deforce D."/>
            <person name="Chang C."/>
            <person name="Karol K.G."/>
            <person name="Hedrich R."/>
            <person name="Ulvskov P."/>
            <person name="Glockner G."/>
            <person name="Delwiche C.F."/>
            <person name="Petrasek J."/>
            <person name="Van de Peer Y."/>
            <person name="Friml J."/>
            <person name="Beilby M."/>
            <person name="Dolan L."/>
            <person name="Kohara Y."/>
            <person name="Sugano S."/>
            <person name="Fujiyama A."/>
            <person name="Delaux P.-M."/>
            <person name="Quint M."/>
            <person name="TheiBen G."/>
            <person name="Hagemann M."/>
            <person name="Harholt J."/>
            <person name="Dunand C."/>
            <person name="Zachgo S."/>
            <person name="Langdale J."/>
            <person name="Maumus F."/>
            <person name="Straeten D.V.D."/>
            <person name="Gould S.B."/>
            <person name="Rensing S.A."/>
        </authorList>
    </citation>
    <scope>NUCLEOTIDE SEQUENCE [LARGE SCALE GENOMIC DNA]</scope>
    <source>
        <strain evidence="11 12">S276</strain>
    </source>
</reference>
<feature type="region of interest" description="Disordered" evidence="10">
    <location>
        <begin position="1"/>
        <end position="72"/>
    </location>
</feature>
<feature type="repeat" description="Solcar" evidence="8">
    <location>
        <begin position="255"/>
        <end position="337"/>
    </location>
</feature>
<name>A0A388K2I0_CHABU</name>
<keyword evidence="7 8" id="KW-0472">Membrane</keyword>
<protein>
    <submittedName>
        <fullName evidence="11">Uncharacterized protein</fullName>
    </submittedName>
</protein>
<dbReference type="InterPro" id="IPR002067">
    <property type="entry name" value="MCP"/>
</dbReference>
<dbReference type="SUPFAM" id="SSF103506">
    <property type="entry name" value="Mitochondrial carrier"/>
    <property type="match status" value="1"/>
</dbReference>
<evidence type="ECO:0000256" key="1">
    <source>
        <dbReference type="ARBA" id="ARBA00004141"/>
    </source>
</evidence>
<evidence type="ECO:0000256" key="7">
    <source>
        <dbReference type="ARBA" id="ARBA00023136"/>
    </source>
</evidence>
<comment type="caution">
    <text evidence="11">The sequence shown here is derived from an EMBL/GenBank/DDBJ whole genome shotgun (WGS) entry which is preliminary data.</text>
</comment>
<dbReference type="PROSITE" id="PS50920">
    <property type="entry name" value="SOLCAR"/>
    <property type="match status" value="3"/>
</dbReference>
<keyword evidence="6" id="KW-1133">Transmembrane helix</keyword>
<dbReference type="AlphaFoldDB" id="A0A388K2I0"/>
<evidence type="ECO:0000313" key="11">
    <source>
        <dbReference type="EMBL" id="GBG64163.1"/>
    </source>
</evidence>
<evidence type="ECO:0000313" key="12">
    <source>
        <dbReference type="Proteomes" id="UP000265515"/>
    </source>
</evidence>
<dbReference type="PANTHER" id="PTHR45667">
    <property type="entry name" value="S-ADENOSYLMETHIONINE MITOCHONDRIAL CARRIER PROTEIN"/>
    <property type="match status" value="1"/>
</dbReference>
<feature type="repeat" description="Solcar" evidence="8">
    <location>
        <begin position="147"/>
        <end position="234"/>
    </location>
</feature>
<dbReference type="InterPro" id="IPR018108">
    <property type="entry name" value="MCP_transmembrane"/>
</dbReference>